<accession>F2UFL4</accession>
<keyword evidence="3" id="KW-0539">Nucleus</keyword>
<dbReference type="RefSeq" id="XP_004992039.1">
    <property type="nucleotide sequence ID" value="XM_004991982.1"/>
</dbReference>
<dbReference type="InterPro" id="IPR053940">
    <property type="entry name" value="UTP25_NTPase-like"/>
</dbReference>
<feature type="compositionally biased region" description="Acidic residues" evidence="4">
    <location>
        <begin position="145"/>
        <end position="160"/>
    </location>
</feature>
<evidence type="ECO:0000259" key="6">
    <source>
        <dbReference type="Pfam" id="PF22916"/>
    </source>
</evidence>
<feature type="compositionally biased region" description="Acidic residues" evidence="4">
    <location>
        <begin position="77"/>
        <end position="87"/>
    </location>
</feature>
<feature type="compositionally biased region" description="Basic residues" evidence="4">
    <location>
        <begin position="127"/>
        <end position="141"/>
    </location>
</feature>
<dbReference type="OrthoDB" id="10264378at2759"/>
<gene>
    <name evidence="7" type="ORF">PTSG_06651</name>
</gene>
<evidence type="ECO:0000256" key="4">
    <source>
        <dbReference type="SAM" id="MobiDB-lite"/>
    </source>
</evidence>
<evidence type="ECO:0000256" key="2">
    <source>
        <dbReference type="ARBA" id="ARBA00009223"/>
    </source>
</evidence>
<dbReference type="InParanoid" id="F2UFL4"/>
<name>F2UFL4_SALR5</name>
<evidence type="ECO:0000256" key="3">
    <source>
        <dbReference type="ARBA" id="ARBA00023242"/>
    </source>
</evidence>
<dbReference type="KEGG" id="sre:PTSG_06651"/>
<feature type="domain" description="UTP25 C-terminal" evidence="5">
    <location>
        <begin position="659"/>
        <end position="836"/>
    </location>
</feature>
<evidence type="ECO:0000313" key="7">
    <source>
        <dbReference type="EMBL" id="EGD75582.1"/>
    </source>
</evidence>
<dbReference type="Pfam" id="PF22916">
    <property type="entry name" value="UTP25_NTPase-like"/>
    <property type="match status" value="1"/>
</dbReference>
<feature type="region of interest" description="Disordered" evidence="4">
    <location>
        <begin position="1"/>
        <end position="235"/>
    </location>
</feature>
<dbReference type="PANTHER" id="PTHR12933:SF0">
    <property type="entry name" value="U3 SMALL NUCLEOLAR RNA-ASSOCIATED PROTEIN 25 HOMOLOG"/>
    <property type="match status" value="1"/>
</dbReference>
<dbReference type="GO" id="GO:0000462">
    <property type="term" value="P:maturation of SSU-rRNA from tricistronic rRNA transcript (SSU-rRNA, 5.8S rRNA, LSU-rRNA)"/>
    <property type="evidence" value="ECO:0007669"/>
    <property type="project" value="TreeGrafter"/>
</dbReference>
<feature type="compositionally biased region" description="Acidic residues" evidence="4">
    <location>
        <begin position="56"/>
        <end position="66"/>
    </location>
</feature>
<dbReference type="Pfam" id="PF06862">
    <property type="entry name" value="Utp25_C"/>
    <property type="match status" value="1"/>
</dbReference>
<dbReference type="GeneID" id="16072598"/>
<sequence>MAKKTRKSAATKQKQQQKRKKKEEEEQGSDSGGDDFVLGLLRDDVEGDEVLGSSSGEDEAEASGDDEGSKAGAVADDGVDDDDDVDMDAMMKELSTPKRKSSQAAKALKTKTKKAKTASTATTPEHARKKAKKTKKTKKTKMLLDDDDDHDADDAGDVADDGNKHDELGAGDGTATPAKSKAKTPTKQKQKQKQKKSTTKAEATDTASKADSIAGSTTTTNSSGDARKHPMLRAGDACDMTRFDARYIAYNEEERLPELRRAETGAKARRFGQEQPCPGMPPYLERTCPPELPDMLVTPASVQAIIERKASKGKKGKAKGQVATSDTASSTTIADASSSSSIADAVKYTNETLRERVHPRLALPRDSMKPLQSYLFETFDSYRDVLFTERTFKHAKYIREAYVLHVLNHLFKSRAYVLRHNELLQSSTLEDEDVCRDQGYARAKALILVPYREHALHIVKLIAKMACAPTAAGKPRDLRHRKKFMEEYRVEEAGGPRHPNEEYRQYFTGNVDDLFVLGVALKKLSVQLYSSFNTSDLIIASPLGLKHALEKRKESNESNFLSGVEVVVLDQAESFHMQNIDHLMWVFSKLNAKTLSGDVDIARIRYWALQNLSRCMRQTIAISSLSTPQLMSLFHRHCNNAAGRVMITKPYLGTIRQVVHQSLSQVFLRVHSDTYAGLPDARFNYFVRHVLPLLDREEAERTIIFIPSYFDYVRVRNHMHKQGMNFTQICEYTPQADVKRARSTFFHAHVSLMLYTERYHYHNRPTIRNARHLVFYELPLFPQFYSEMLNAINGAVVADATCTVLYSRFEADRLSRVVGTQQAISMLQSAEAKHLFM</sequence>
<dbReference type="OMA" id="TESTCDI"/>
<dbReference type="eggNOG" id="KOG2340">
    <property type="taxonomic scope" value="Eukaryota"/>
</dbReference>
<comment type="similarity">
    <text evidence="2">Belongs to the UTP25 family.</text>
</comment>
<evidence type="ECO:0000256" key="1">
    <source>
        <dbReference type="ARBA" id="ARBA00004604"/>
    </source>
</evidence>
<feature type="compositionally biased region" description="Basic residues" evidence="4">
    <location>
        <begin position="180"/>
        <end position="198"/>
    </location>
</feature>
<dbReference type="Gene3D" id="3.40.50.300">
    <property type="entry name" value="P-loop containing nucleotide triphosphate hydrolases"/>
    <property type="match status" value="1"/>
</dbReference>
<dbReference type="InterPro" id="IPR027417">
    <property type="entry name" value="P-loop_NTPase"/>
</dbReference>
<dbReference type="PANTHER" id="PTHR12933">
    <property type="entry name" value="ORF PROTEIN-RELATED"/>
    <property type="match status" value="1"/>
</dbReference>
<dbReference type="AlphaFoldDB" id="F2UFL4"/>
<dbReference type="FunCoup" id="F2UFL4">
    <property type="interactions" value="1647"/>
</dbReference>
<evidence type="ECO:0000313" key="8">
    <source>
        <dbReference type="Proteomes" id="UP000007799"/>
    </source>
</evidence>
<dbReference type="Proteomes" id="UP000007799">
    <property type="component" value="Unassembled WGS sequence"/>
</dbReference>
<dbReference type="InterPro" id="IPR010678">
    <property type="entry name" value="UTP25"/>
</dbReference>
<evidence type="ECO:0000259" key="5">
    <source>
        <dbReference type="Pfam" id="PF06862"/>
    </source>
</evidence>
<reference evidence="7" key="1">
    <citation type="submission" date="2009-08" db="EMBL/GenBank/DDBJ databases">
        <title>Annotation of Salpingoeca rosetta.</title>
        <authorList>
            <consortium name="The Broad Institute Genome Sequencing Platform"/>
            <person name="Russ C."/>
            <person name="Cuomo C."/>
            <person name="Burger G."/>
            <person name="Gray M.W."/>
            <person name="Holland P.W.H."/>
            <person name="King N."/>
            <person name="Lang F.B.F."/>
            <person name="Roger A.J."/>
            <person name="Ruiz-Trillo I."/>
            <person name="Young S.K."/>
            <person name="Zeng Q."/>
            <person name="Gargeya S."/>
            <person name="Alvarado L."/>
            <person name="Berlin A."/>
            <person name="Chapman S.B."/>
            <person name="Chen Z."/>
            <person name="Freedman E."/>
            <person name="Gellesch M."/>
            <person name="Goldberg J."/>
            <person name="Griggs A."/>
            <person name="Gujja S."/>
            <person name="Heilman E."/>
            <person name="Heiman D."/>
            <person name="Howarth C."/>
            <person name="Mehta T."/>
            <person name="Neiman D."/>
            <person name="Pearson M."/>
            <person name="Roberts A."/>
            <person name="Saif S."/>
            <person name="Shea T."/>
            <person name="Shenoy N."/>
            <person name="Sisk P."/>
            <person name="Stolte C."/>
            <person name="Sykes S."/>
            <person name="White J."/>
            <person name="Yandava C."/>
            <person name="Haas B."/>
            <person name="Nusbaum C."/>
            <person name="Birren B."/>
        </authorList>
    </citation>
    <scope>NUCLEOTIDE SEQUENCE [LARGE SCALE GENOMIC DNA]</scope>
    <source>
        <strain evidence="7">ATCC 50818</strain>
    </source>
</reference>
<keyword evidence="8" id="KW-1185">Reference proteome</keyword>
<feature type="compositionally biased region" description="Polar residues" evidence="4">
    <location>
        <begin position="205"/>
        <end position="224"/>
    </location>
</feature>
<protein>
    <recommendedName>
        <fullName evidence="9">Digestive organ expansion factor</fullName>
    </recommendedName>
</protein>
<dbReference type="EMBL" id="GL832972">
    <property type="protein sequence ID" value="EGD75582.1"/>
    <property type="molecule type" value="Genomic_DNA"/>
</dbReference>
<dbReference type="STRING" id="946362.F2UFL4"/>
<organism evidence="8">
    <name type="scientific">Salpingoeca rosetta (strain ATCC 50818 / BSB-021)</name>
    <dbReference type="NCBI Taxonomy" id="946362"/>
    <lineage>
        <taxon>Eukaryota</taxon>
        <taxon>Choanoflagellata</taxon>
        <taxon>Craspedida</taxon>
        <taxon>Salpingoecidae</taxon>
        <taxon>Salpingoeca</taxon>
    </lineage>
</organism>
<comment type="subcellular location">
    <subcellularLocation>
        <location evidence="1">Nucleus</location>
        <location evidence="1">Nucleolus</location>
    </subcellularLocation>
</comment>
<feature type="compositionally biased region" description="Basic residues" evidence="4">
    <location>
        <begin position="1"/>
        <end position="21"/>
    </location>
</feature>
<dbReference type="GO" id="GO:0034511">
    <property type="term" value="F:U3 snoRNA binding"/>
    <property type="evidence" value="ECO:0007669"/>
    <property type="project" value="InterPro"/>
</dbReference>
<proteinExistence type="inferred from homology"/>
<feature type="domain" description="UTP25 NTP hydrolase-like" evidence="6">
    <location>
        <begin position="382"/>
        <end position="645"/>
    </location>
</feature>
<dbReference type="InterPro" id="IPR053939">
    <property type="entry name" value="UTP25_C"/>
</dbReference>
<dbReference type="GO" id="GO:0032040">
    <property type="term" value="C:small-subunit processome"/>
    <property type="evidence" value="ECO:0007669"/>
    <property type="project" value="TreeGrafter"/>
</dbReference>
<dbReference type="GO" id="GO:0019843">
    <property type="term" value="F:rRNA binding"/>
    <property type="evidence" value="ECO:0007669"/>
    <property type="project" value="TreeGrafter"/>
</dbReference>
<evidence type="ECO:0008006" key="9">
    <source>
        <dbReference type="Google" id="ProtNLM"/>
    </source>
</evidence>